<dbReference type="Pfam" id="PF01235">
    <property type="entry name" value="Na_Ala_symp"/>
    <property type="match status" value="1"/>
</dbReference>
<organism evidence="9 10">
    <name type="scientific">Fusobacterium vincentii ATCC 49256</name>
    <dbReference type="NCBI Taxonomy" id="209882"/>
    <lineage>
        <taxon>Bacteria</taxon>
        <taxon>Fusobacteriati</taxon>
        <taxon>Fusobacteriota</taxon>
        <taxon>Fusobacteriia</taxon>
        <taxon>Fusobacteriales</taxon>
        <taxon>Fusobacteriaceae</taxon>
        <taxon>Fusobacterium</taxon>
    </lineage>
</organism>
<keyword evidence="6 8" id="KW-1133">Transmembrane helix</keyword>
<keyword evidence="7 8" id="KW-0472">Membrane</keyword>
<dbReference type="AlphaFoldDB" id="Q7P6Y8"/>
<reference evidence="9 10" key="1">
    <citation type="journal article" date="2003" name="Genome Res.">
        <title>Genome analysis of F. nucleatum sub spp vincentii and its comparison with the genome of F. nucleatum ATCC 25586.</title>
        <authorList>
            <person name="Kapatral V."/>
            <person name="Ivanova N."/>
            <person name="Anderson I."/>
            <person name="Reznik G."/>
            <person name="Bhattacharyya A."/>
            <person name="Gardner W.L."/>
            <person name="Mikhailova N."/>
            <person name="Lapidus A."/>
            <person name="Larsen N."/>
            <person name="D'Souza M."/>
            <person name="Walunas T."/>
            <person name="Haselkorn R."/>
            <person name="Overbeek R."/>
            <person name="Kyrpides N."/>
        </authorList>
    </citation>
    <scope>NUCLEOTIDE SEQUENCE [LARGE SCALE GENOMIC DNA]</scope>
    <source>
        <strain evidence="9 10">ATCC 49256</strain>
    </source>
</reference>
<evidence type="ECO:0000256" key="7">
    <source>
        <dbReference type="ARBA" id="ARBA00023136"/>
    </source>
</evidence>
<proteinExistence type="inferred from homology"/>
<gene>
    <name evidence="9" type="ORF">FNV1772</name>
</gene>
<evidence type="ECO:0000256" key="2">
    <source>
        <dbReference type="ARBA" id="ARBA00009261"/>
    </source>
</evidence>
<dbReference type="GO" id="GO:0005283">
    <property type="term" value="F:amino acid:sodium symporter activity"/>
    <property type="evidence" value="ECO:0007669"/>
    <property type="project" value="InterPro"/>
</dbReference>
<dbReference type="EMBL" id="AABF01000025">
    <property type="protein sequence ID" value="EAA24543.1"/>
    <property type="molecule type" value="Genomic_DNA"/>
</dbReference>
<comment type="caution">
    <text evidence="9">The sequence shown here is derived from an EMBL/GenBank/DDBJ whole genome shotgun (WGS) entry which is preliminary data.</text>
</comment>
<evidence type="ECO:0000313" key="10">
    <source>
        <dbReference type="Proteomes" id="UP000006454"/>
    </source>
</evidence>
<dbReference type="PANTHER" id="PTHR30330">
    <property type="entry name" value="AGSS FAMILY TRANSPORTER, SODIUM-ALANINE"/>
    <property type="match status" value="1"/>
</dbReference>
<dbReference type="GO" id="GO:0005886">
    <property type="term" value="C:plasma membrane"/>
    <property type="evidence" value="ECO:0007669"/>
    <property type="project" value="UniProtKB-SubCell"/>
</dbReference>
<name>Q7P6Y8_FUSVC</name>
<dbReference type="PANTHER" id="PTHR30330:SF1">
    <property type="entry name" value="AMINO-ACID CARRIER PROTEIN ALST"/>
    <property type="match status" value="1"/>
</dbReference>
<accession>Q7P6Y8</accession>
<comment type="similarity">
    <text evidence="2">Belongs to the alanine or glycine:cation symporter (AGCS) (TC 2.A.25) family.</text>
</comment>
<dbReference type="InterPro" id="IPR001463">
    <property type="entry name" value="Na/Ala_symport"/>
</dbReference>
<evidence type="ECO:0000256" key="8">
    <source>
        <dbReference type="SAM" id="Phobius"/>
    </source>
</evidence>
<keyword evidence="3" id="KW-0813">Transport</keyword>
<evidence type="ECO:0000256" key="1">
    <source>
        <dbReference type="ARBA" id="ARBA00004651"/>
    </source>
</evidence>
<sequence>MTGIYKIVDSVNGLLWGKNILVFMLIGAAIYFSFKTKFMQFRLFNKIVKVLFKNEKGKHGISSLETFFLGTACRVGAGNIAGVVAAISVGGSGSFLECG</sequence>
<protein>
    <submittedName>
        <fullName evidence="9">Sodium/proton-dependent alanine carrier protein</fullName>
    </submittedName>
</protein>
<evidence type="ECO:0000256" key="5">
    <source>
        <dbReference type="ARBA" id="ARBA00022692"/>
    </source>
</evidence>
<evidence type="ECO:0000256" key="4">
    <source>
        <dbReference type="ARBA" id="ARBA00022475"/>
    </source>
</evidence>
<keyword evidence="4" id="KW-1003">Cell membrane</keyword>
<feature type="transmembrane region" description="Helical" evidence="8">
    <location>
        <begin position="15"/>
        <end position="34"/>
    </location>
</feature>
<evidence type="ECO:0000256" key="3">
    <source>
        <dbReference type="ARBA" id="ARBA00022448"/>
    </source>
</evidence>
<dbReference type="Proteomes" id="UP000006454">
    <property type="component" value="Unassembled WGS sequence"/>
</dbReference>
<evidence type="ECO:0000256" key="6">
    <source>
        <dbReference type="ARBA" id="ARBA00022989"/>
    </source>
</evidence>
<keyword evidence="5 8" id="KW-0812">Transmembrane</keyword>
<comment type="subcellular location">
    <subcellularLocation>
        <location evidence="1">Cell membrane</location>
        <topology evidence="1">Multi-pass membrane protein</topology>
    </subcellularLocation>
</comment>
<evidence type="ECO:0000313" key="9">
    <source>
        <dbReference type="EMBL" id="EAA24543.1"/>
    </source>
</evidence>